<evidence type="ECO:0000256" key="1">
    <source>
        <dbReference type="SAM" id="MobiDB-lite"/>
    </source>
</evidence>
<dbReference type="InterPro" id="IPR028889">
    <property type="entry name" value="USP"/>
</dbReference>
<reference evidence="3" key="1">
    <citation type="submission" date="2021-01" db="EMBL/GenBank/DDBJ databases">
        <authorList>
            <person name="Corre E."/>
            <person name="Pelletier E."/>
            <person name="Niang G."/>
            <person name="Scheremetjew M."/>
            <person name="Finn R."/>
            <person name="Kale V."/>
            <person name="Holt S."/>
            <person name="Cochrane G."/>
            <person name="Meng A."/>
            <person name="Brown T."/>
            <person name="Cohen L."/>
        </authorList>
    </citation>
    <scope>NUCLEOTIDE SEQUENCE</scope>
    <source>
        <strain evidence="3">CCMP1381</strain>
    </source>
</reference>
<feature type="region of interest" description="Disordered" evidence="1">
    <location>
        <begin position="188"/>
        <end position="210"/>
    </location>
</feature>
<dbReference type="SUPFAM" id="SSF54001">
    <property type="entry name" value="Cysteine proteinases"/>
    <property type="match status" value="1"/>
</dbReference>
<dbReference type="GO" id="GO:0016579">
    <property type="term" value="P:protein deubiquitination"/>
    <property type="evidence" value="ECO:0007669"/>
    <property type="project" value="InterPro"/>
</dbReference>
<protein>
    <recommendedName>
        <fullName evidence="2">USP domain-containing protein</fullName>
    </recommendedName>
</protein>
<dbReference type="PANTHER" id="PTHR21646">
    <property type="entry name" value="UBIQUITIN CARBOXYL-TERMINAL HYDROLASE"/>
    <property type="match status" value="1"/>
</dbReference>
<dbReference type="PANTHER" id="PTHR21646:SF46">
    <property type="entry name" value="UBIQUITIN CARBOXYL-TERMINAL HYDROLASE"/>
    <property type="match status" value="1"/>
</dbReference>
<dbReference type="Gene3D" id="3.90.70.10">
    <property type="entry name" value="Cysteine proteinases"/>
    <property type="match status" value="1"/>
</dbReference>
<evidence type="ECO:0000259" key="2">
    <source>
        <dbReference type="PROSITE" id="PS50235"/>
    </source>
</evidence>
<accession>A0A7S2BBA9</accession>
<dbReference type="Pfam" id="PF00443">
    <property type="entry name" value="UCH"/>
    <property type="match status" value="1"/>
</dbReference>
<dbReference type="PROSITE" id="PS50235">
    <property type="entry name" value="USP_3"/>
    <property type="match status" value="1"/>
</dbReference>
<dbReference type="AlphaFoldDB" id="A0A7S2BBA9"/>
<sequence>VGGGYDVMTCLKQYTALERLEESEVWKCYNCKQNCRAYKKIDLWSTPDVLCVQFKRFSSTDDRCDKVRHSRRRKVDVLVEYPEFLDLSAMVIGDQAGSAAAAGSSSSNSVSCKYDLIGVVQHTGDLSTGHYTSRAKVQSDILRSQSSSSKWFEFNDKVVKPLPHGPGASTKNAYMLFYQRRGKEMRHGGVKAAQEGEWKRATRGVKPASS</sequence>
<dbReference type="InterPro" id="IPR001394">
    <property type="entry name" value="Peptidase_C19_UCH"/>
</dbReference>
<dbReference type="InterPro" id="IPR038765">
    <property type="entry name" value="Papain-like_cys_pep_sf"/>
</dbReference>
<dbReference type="InterPro" id="IPR018200">
    <property type="entry name" value="USP_CS"/>
</dbReference>
<dbReference type="InterPro" id="IPR050185">
    <property type="entry name" value="Ub_carboxyl-term_hydrolase"/>
</dbReference>
<name>A0A7S2BBA9_9STRA</name>
<feature type="non-terminal residue" evidence="3">
    <location>
        <position position="1"/>
    </location>
</feature>
<proteinExistence type="predicted"/>
<gene>
    <name evidence="3" type="ORF">DSPE1174_LOCUS6786</name>
</gene>
<organism evidence="3">
    <name type="scientific">Octactis speculum</name>
    <dbReference type="NCBI Taxonomy" id="3111310"/>
    <lineage>
        <taxon>Eukaryota</taxon>
        <taxon>Sar</taxon>
        <taxon>Stramenopiles</taxon>
        <taxon>Ochrophyta</taxon>
        <taxon>Dictyochophyceae</taxon>
        <taxon>Dictyochales</taxon>
        <taxon>Dictyochaceae</taxon>
        <taxon>Octactis</taxon>
    </lineage>
</organism>
<dbReference type="PROSITE" id="PS00973">
    <property type="entry name" value="USP_2"/>
    <property type="match status" value="1"/>
</dbReference>
<evidence type="ECO:0000313" key="3">
    <source>
        <dbReference type="EMBL" id="CAD9392070.1"/>
    </source>
</evidence>
<dbReference type="EMBL" id="HBGS01012864">
    <property type="protein sequence ID" value="CAD9392070.1"/>
    <property type="molecule type" value="Transcribed_RNA"/>
</dbReference>
<feature type="domain" description="USP" evidence="2">
    <location>
        <begin position="1"/>
        <end position="181"/>
    </location>
</feature>
<dbReference type="GO" id="GO:0004843">
    <property type="term" value="F:cysteine-type deubiquitinase activity"/>
    <property type="evidence" value="ECO:0007669"/>
    <property type="project" value="InterPro"/>
</dbReference>